<evidence type="ECO:0000313" key="9">
    <source>
        <dbReference type="RefSeq" id="XP_012818244.1"/>
    </source>
</evidence>
<feature type="region of interest" description="Disordered" evidence="6">
    <location>
        <begin position="48"/>
        <end position="74"/>
    </location>
</feature>
<evidence type="ECO:0000256" key="5">
    <source>
        <dbReference type="ARBA" id="ARBA00022917"/>
    </source>
</evidence>
<comment type="subcellular location">
    <subcellularLocation>
        <location evidence="1">Cytoplasm</location>
    </subcellularLocation>
</comment>
<dbReference type="SUPFAM" id="SSF109732">
    <property type="entry name" value="HBS1-like domain"/>
    <property type="match status" value="1"/>
</dbReference>
<dbReference type="Gene3D" id="1.10.8.10">
    <property type="entry name" value="DNA helicase RuvA subunit, C-terminal domain"/>
    <property type="match status" value="1"/>
</dbReference>
<evidence type="ECO:0000259" key="7">
    <source>
        <dbReference type="Pfam" id="PF08938"/>
    </source>
</evidence>
<proteinExistence type="predicted"/>
<keyword evidence="3" id="KW-0597">Phosphoprotein</keyword>
<evidence type="ECO:0000256" key="6">
    <source>
        <dbReference type="SAM" id="MobiDB-lite"/>
    </source>
</evidence>
<sequence length="570" mass="63539">MARHRNVRGYNYDDDFDDDDLYGQSVEDDYCISPATAAQFIYKRDRQTSFTEPLEEEEDEYEEPDKLKPNDSSLSAADQARLYSCLEHMREVLGESVMEQVMIDAVLKSQFDVAKALDIVFKQDCNKNIKPANQDIITERPTKEAIFSSKKNLNNDSCSFKKKSSVCSTVSSMSKNESFAFDITPNLSLSTLISASPNQTYNITEPGSLSNINLLDLITDSKVGSDTGKGSDMLDAKLSEIASLETKCLHKAPNLQPLLTGNNSSMDVLQYKQENMENSGCSLKDIQDDWFPTKMSQDDKVFHKEGDLFGSLSSVLQNTESDQSVSKYGSPSLADLIHEHYEMNPLQDISFISPQQNPHSKGKLATDSVLSQLSGQSIAALDMPSLSLSLSSLSVSNTLNTKATPVSLSDLFAQSNKHVKNNHHNLLSHTVPLTEPDKVIDLSALINSPEKNENGLVLNEKSLSTEKSKPENYLKKTSSSKQMHVSKGSKKCTYRARILKARPSAFALTLCFTYIPKTCKKNILMIHQYPHNDLVELTRENHNPTLVPFDFQTPSPDDIVKENQKKAFAR</sequence>
<evidence type="ECO:0000256" key="2">
    <source>
        <dbReference type="ARBA" id="ARBA00022490"/>
    </source>
</evidence>
<feature type="compositionally biased region" description="Acidic residues" evidence="6">
    <location>
        <begin position="53"/>
        <end position="63"/>
    </location>
</feature>
<gene>
    <name evidence="9 10" type="primary">hbs1l</name>
    <name evidence="9" type="synonym">ef-1a</name>
    <name evidence="9" type="synonym">erfs</name>
    <name evidence="9" type="synonym">hbs1</name>
    <name evidence="9" type="synonym">hspc276</name>
</gene>
<keyword evidence="5" id="KW-0648">Protein biosynthesis</keyword>
<dbReference type="GO" id="GO:0006412">
    <property type="term" value="P:translation"/>
    <property type="evidence" value="ECO:0007669"/>
    <property type="project" value="UniProtKB-KW"/>
</dbReference>
<evidence type="ECO:0000313" key="8">
    <source>
        <dbReference type="Proteomes" id="UP000008143"/>
    </source>
</evidence>
<accession>A0A8J0SNG6</accession>
<feature type="compositionally biased region" description="Basic and acidic residues" evidence="6">
    <location>
        <begin position="463"/>
        <end position="474"/>
    </location>
</feature>
<keyword evidence="8" id="KW-1185">Reference proteome</keyword>
<organism evidence="8 9">
    <name type="scientific">Xenopus tropicalis</name>
    <name type="common">Western clawed frog</name>
    <name type="synonym">Silurana tropicalis</name>
    <dbReference type="NCBI Taxonomy" id="8364"/>
    <lineage>
        <taxon>Eukaryota</taxon>
        <taxon>Metazoa</taxon>
        <taxon>Chordata</taxon>
        <taxon>Craniata</taxon>
        <taxon>Vertebrata</taxon>
        <taxon>Euteleostomi</taxon>
        <taxon>Amphibia</taxon>
        <taxon>Batrachia</taxon>
        <taxon>Anura</taxon>
        <taxon>Pipoidea</taxon>
        <taxon>Pipidae</taxon>
        <taxon>Xenopodinae</taxon>
        <taxon>Xenopus</taxon>
        <taxon>Silurana</taxon>
    </lineage>
</organism>
<dbReference type="InterPro" id="IPR015033">
    <property type="entry name" value="HBS1-like_N"/>
</dbReference>
<feature type="domain" description="HBS1-like protein N-terminal" evidence="7">
    <location>
        <begin position="55"/>
        <end position="128"/>
    </location>
</feature>
<dbReference type="Proteomes" id="UP000008143">
    <property type="component" value="Chromosome 5"/>
</dbReference>
<keyword evidence="2" id="KW-0963">Cytoplasm</keyword>
<dbReference type="Pfam" id="PF08938">
    <property type="entry name" value="HBS1_N"/>
    <property type="match status" value="1"/>
</dbReference>
<dbReference type="Xenbase" id="XB-GENE-944105">
    <property type="gene designation" value="hbs1l"/>
</dbReference>
<dbReference type="GO" id="GO:0005737">
    <property type="term" value="C:cytoplasm"/>
    <property type="evidence" value="ECO:0007669"/>
    <property type="project" value="UniProtKB-SubCell"/>
</dbReference>
<evidence type="ECO:0000256" key="4">
    <source>
        <dbReference type="ARBA" id="ARBA00022801"/>
    </source>
</evidence>
<protein>
    <submittedName>
        <fullName evidence="9">HBS1-like protein isoform X2</fullName>
    </submittedName>
</protein>
<evidence type="ECO:0000313" key="10">
    <source>
        <dbReference type="Xenbase" id="XB-GENE-944105"/>
    </source>
</evidence>
<dbReference type="AGR" id="Xenbase:XB-GENE-944105"/>
<reference evidence="9" key="1">
    <citation type="submission" date="2025-08" db="UniProtKB">
        <authorList>
            <consortium name="RefSeq"/>
        </authorList>
    </citation>
    <scope>IDENTIFICATION</scope>
    <source>
        <strain evidence="9">Nigerian</strain>
        <tissue evidence="9">Liver and blood</tissue>
    </source>
</reference>
<dbReference type="OrthoDB" id="342024at2759"/>
<name>A0A8J0SNG6_XENTR</name>
<dbReference type="FunFam" id="1.10.8.10:FF:000039">
    <property type="entry name" value="HBS1-like translational GTPase"/>
    <property type="match status" value="1"/>
</dbReference>
<feature type="region of interest" description="Disordered" evidence="6">
    <location>
        <begin position="463"/>
        <end position="486"/>
    </location>
</feature>
<dbReference type="RefSeq" id="XP_012818244.1">
    <property type="nucleotide sequence ID" value="XM_012962790.3"/>
</dbReference>
<evidence type="ECO:0000256" key="3">
    <source>
        <dbReference type="ARBA" id="ARBA00022553"/>
    </source>
</evidence>
<evidence type="ECO:0000256" key="1">
    <source>
        <dbReference type="ARBA" id="ARBA00004496"/>
    </source>
</evidence>
<dbReference type="AlphaFoldDB" id="A0A8J0SNG6"/>
<dbReference type="InterPro" id="IPR037189">
    <property type="entry name" value="HBS1-like_N_sf"/>
</dbReference>
<dbReference type="GeneID" id="100170572"/>
<dbReference type="GO" id="GO:0016787">
    <property type="term" value="F:hydrolase activity"/>
    <property type="evidence" value="ECO:0007669"/>
    <property type="project" value="UniProtKB-KW"/>
</dbReference>
<dbReference type="CTD" id="10767"/>
<keyword evidence="4" id="KW-0378">Hydrolase</keyword>